<accession>A0A1G6Z605</accession>
<feature type="transmembrane region" description="Helical" evidence="7">
    <location>
        <begin position="119"/>
        <end position="135"/>
    </location>
</feature>
<evidence type="ECO:0000256" key="6">
    <source>
        <dbReference type="SAM" id="MobiDB-lite"/>
    </source>
</evidence>
<feature type="transmembrane region" description="Helical" evidence="7">
    <location>
        <begin position="261"/>
        <end position="279"/>
    </location>
</feature>
<dbReference type="Proteomes" id="UP000199501">
    <property type="component" value="Unassembled WGS sequence"/>
</dbReference>
<feature type="transmembrane region" description="Helical" evidence="7">
    <location>
        <begin position="51"/>
        <end position="74"/>
    </location>
</feature>
<feature type="transmembrane region" description="Helical" evidence="7">
    <location>
        <begin position="207"/>
        <end position="225"/>
    </location>
</feature>
<dbReference type="STRING" id="1271860.SAMN05216174_12612"/>
<evidence type="ECO:0000256" key="2">
    <source>
        <dbReference type="ARBA" id="ARBA00022475"/>
    </source>
</evidence>
<dbReference type="PANTHER" id="PTHR33885:SF3">
    <property type="entry name" value="PHAGE SHOCK PROTEIN C"/>
    <property type="match status" value="1"/>
</dbReference>
<feature type="transmembrane region" description="Helical" evidence="7">
    <location>
        <begin position="237"/>
        <end position="254"/>
    </location>
</feature>
<dbReference type="GO" id="GO:0005886">
    <property type="term" value="C:plasma membrane"/>
    <property type="evidence" value="ECO:0007669"/>
    <property type="project" value="UniProtKB-SubCell"/>
</dbReference>
<dbReference type="PANTHER" id="PTHR33885">
    <property type="entry name" value="PHAGE SHOCK PROTEIN C"/>
    <property type="match status" value="1"/>
</dbReference>
<keyword evidence="10" id="KW-1185">Reference proteome</keyword>
<keyword evidence="3 7" id="KW-0812">Transmembrane</keyword>
<keyword evidence="5 7" id="KW-0472">Membrane</keyword>
<evidence type="ECO:0000313" key="9">
    <source>
        <dbReference type="EMBL" id="SDD97961.1"/>
    </source>
</evidence>
<keyword evidence="2" id="KW-1003">Cell membrane</keyword>
<feature type="region of interest" description="Disordered" evidence="6">
    <location>
        <begin position="361"/>
        <end position="389"/>
    </location>
</feature>
<evidence type="ECO:0000256" key="1">
    <source>
        <dbReference type="ARBA" id="ARBA00004162"/>
    </source>
</evidence>
<keyword evidence="4 7" id="KW-1133">Transmembrane helix</keyword>
<dbReference type="Pfam" id="PF04024">
    <property type="entry name" value="PspC"/>
    <property type="match status" value="1"/>
</dbReference>
<organism evidence="9 10">
    <name type="scientific">Actinokineospora iranica</name>
    <dbReference type="NCBI Taxonomy" id="1271860"/>
    <lineage>
        <taxon>Bacteria</taxon>
        <taxon>Bacillati</taxon>
        <taxon>Actinomycetota</taxon>
        <taxon>Actinomycetes</taxon>
        <taxon>Pseudonocardiales</taxon>
        <taxon>Pseudonocardiaceae</taxon>
        <taxon>Actinokineospora</taxon>
    </lineage>
</organism>
<feature type="domain" description="Phage shock protein PspC N-terminal" evidence="8">
    <location>
        <begin position="21"/>
        <end position="76"/>
    </location>
</feature>
<feature type="region of interest" description="Disordered" evidence="6">
    <location>
        <begin position="185"/>
        <end position="204"/>
    </location>
</feature>
<gene>
    <name evidence="9" type="ORF">SAMN05216174_12612</name>
</gene>
<dbReference type="AlphaFoldDB" id="A0A1G6Z605"/>
<reference evidence="10" key="1">
    <citation type="submission" date="2016-10" db="EMBL/GenBank/DDBJ databases">
        <authorList>
            <person name="Varghese N."/>
            <person name="Submissions S."/>
        </authorList>
    </citation>
    <scope>NUCLEOTIDE SEQUENCE [LARGE SCALE GENOMIC DNA]</scope>
    <source>
        <strain evidence="10">IBRC-M 10403</strain>
    </source>
</reference>
<evidence type="ECO:0000256" key="3">
    <source>
        <dbReference type="ARBA" id="ARBA00022692"/>
    </source>
</evidence>
<comment type="subcellular location">
    <subcellularLocation>
        <location evidence="1">Cell membrane</location>
        <topology evidence="1">Single-pass membrane protein</topology>
    </subcellularLocation>
</comment>
<sequence>MNNAHGALGVEDTLKDFWATRPRRPRRGRKVAGVAAAIGNRYGMDPLVVRVAFVVATFYSGAGLLFYLLGWLFLAEEGDEASPAEALHGKGRSSTSTPFTIALCIALIPAFGVFFDRTLSGWLGLAVVFGLLFLLHRGRGHLGAPPAPTSADAPTVAMATPVDEHGQRTTPPAWDPLGAAPFAWDLPEPGGSGPDPEPPAPRGRSRVGVITLAAVFLTVGAAVLAEPYLGWVSARHVIGVVLAILGLGLVAGSFVRGGRGLIGLAMPLAALGIALTLVWPNGFSTNSIGDLRQQPTALEHVQPEYQRDIGSIDLDFTVLPASGSVKTRAQVDVGDVTVVVPRNADVTVRCAAGIGSVSCLGQEADGPSPDVTRTDDLGPDGAGGLKLDLDLEVTGPGSVEVRRG</sequence>
<name>A0A1G6Z605_9PSEU</name>
<protein>
    <submittedName>
        <fullName evidence="9">Phage shock protein PspC (Stress-responsive transcriptional regulator)</fullName>
    </submittedName>
</protein>
<evidence type="ECO:0000259" key="8">
    <source>
        <dbReference type="Pfam" id="PF04024"/>
    </source>
</evidence>
<proteinExistence type="predicted"/>
<dbReference type="EMBL" id="FMZZ01000026">
    <property type="protein sequence ID" value="SDD97961.1"/>
    <property type="molecule type" value="Genomic_DNA"/>
</dbReference>
<evidence type="ECO:0000256" key="4">
    <source>
        <dbReference type="ARBA" id="ARBA00022989"/>
    </source>
</evidence>
<dbReference type="InterPro" id="IPR052027">
    <property type="entry name" value="PspC"/>
</dbReference>
<feature type="transmembrane region" description="Helical" evidence="7">
    <location>
        <begin position="95"/>
        <end position="113"/>
    </location>
</feature>
<evidence type="ECO:0000313" key="10">
    <source>
        <dbReference type="Proteomes" id="UP000199501"/>
    </source>
</evidence>
<evidence type="ECO:0000256" key="5">
    <source>
        <dbReference type="ARBA" id="ARBA00023136"/>
    </source>
</evidence>
<dbReference type="InterPro" id="IPR007168">
    <property type="entry name" value="Phageshock_PspC_N"/>
</dbReference>
<evidence type="ECO:0000256" key="7">
    <source>
        <dbReference type="SAM" id="Phobius"/>
    </source>
</evidence>